<dbReference type="AlphaFoldDB" id="A0A6I6G8W5"/>
<sequence>MVQFDGYCPECLLHGEQVLMQLNNDGYLECPQSRLQIVLQGNSAGILRWRGNGQVQPAITAFESPVLLTETMKLETEEAVPDETFVLQDSWALEWYLHEVYDHYKAYKRHQFNAKDPVFERQRQLLSDITPAQWQQLFEGYLHFCNTGITINVLHHPVFKKWHQLLLSYGVVFEFNWHAWHRGWVNLRNPKFSFYRSSLLELSMYLSAIILSEPFDEGSIEFYYNNKTIERIIIAMEQRTGVQVLTLD</sequence>
<gene>
    <name evidence="1" type="ORF">GLV81_14790</name>
</gene>
<evidence type="ECO:0000313" key="2">
    <source>
        <dbReference type="Proteomes" id="UP000426027"/>
    </source>
</evidence>
<dbReference type="Pfam" id="PF20118">
    <property type="entry name" value="DUF6508"/>
    <property type="match status" value="1"/>
</dbReference>
<proteinExistence type="predicted"/>
<dbReference type="Proteomes" id="UP000426027">
    <property type="component" value="Chromosome"/>
</dbReference>
<name>A0A6I6G8W5_9BACT</name>
<dbReference type="InterPro" id="IPR045425">
    <property type="entry name" value="DUF6508"/>
</dbReference>
<organism evidence="1 2">
    <name type="scientific">Phnomibacter ginsenosidimutans</name>
    <dbReference type="NCBI Taxonomy" id="2676868"/>
    <lineage>
        <taxon>Bacteria</taxon>
        <taxon>Pseudomonadati</taxon>
        <taxon>Bacteroidota</taxon>
        <taxon>Chitinophagia</taxon>
        <taxon>Chitinophagales</taxon>
        <taxon>Chitinophagaceae</taxon>
        <taxon>Phnomibacter</taxon>
    </lineage>
</organism>
<dbReference type="EMBL" id="CP046566">
    <property type="protein sequence ID" value="QGW29206.1"/>
    <property type="molecule type" value="Genomic_DNA"/>
</dbReference>
<dbReference type="RefSeq" id="WP_157479559.1">
    <property type="nucleotide sequence ID" value="NZ_CP046566.1"/>
</dbReference>
<protein>
    <submittedName>
        <fullName evidence="1">Uncharacterized protein</fullName>
    </submittedName>
</protein>
<reference evidence="1 2" key="1">
    <citation type="submission" date="2019-11" db="EMBL/GenBank/DDBJ databases">
        <authorList>
            <person name="Im W.T."/>
        </authorList>
    </citation>
    <scope>NUCLEOTIDE SEQUENCE [LARGE SCALE GENOMIC DNA]</scope>
    <source>
        <strain evidence="1 2">SB-02</strain>
    </source>
</reference>
<dbReference type="KEGG" id="fls:GLV81_14790"/>
<accession>A0A6I6G8W5</accession>
<keyword evidence="2" id="KW-1185">Reference proteome</keyword>
<evidence type="ECO:0000313" key="1">
    <source>
        <dbReference type="EMBL" id="QGW29206.1"/>
    </source>
</evidence>